<evidence type="ECO:0000313" key="2">
    <source>
        <dbReference type="Proteomes" id="UP000007735"/>
    </source>
</evidence>
<dbReference type="HOGENOM" id="CLU_2510349_0_0_5"/>
<reference evidence="1 2" key="1">
    <citation type="journal article" date="2012" name="J. Bacteriol.">
        <title>Genome sequence of the soybean symbiont Sinorhizobium fredii HH103.</title>
        <authorList>
            <person name="Weidner S."/>
            <person name="Becker A."/>
            <person name="Bonilla I."/>
            <person name="Jaenicke S."/>
            <person name="Lloret J."/>
            <person name="Margaret I."/>
            <person name="Puhler A."/>
            <person name="Ruiz-Sainz J.E."/>
            <person name="Schneiker-Bekel S."/>
            <person name="Szczepanowski R."/>
            <person name="Vinardell J.M."/>
            <person name="Zehner S."/>
            <person name="Gottfert M."/>
        </authorList>
    </citation>
    <scope>NUCLEOTIDE SEQUENCE [LARGE SCALE GENOMIC DNA]</scope>
    <source>
        <strain evidence="1 2">HH103</strain>
        <plasmid evidence="2">pSfHH103e</plasmid>
    </source>
</reference>
<dbReference type="RefSeq" id="WP_014332542.1">
    <property type="nucleotide sequence ID" value="NC_016815.1"/>
</dbReference>
<name>G9AIM1_SINF1</name>
<geneLocation type="plasmid" evidence="1 2">
    <name>pSfHH103e</name>
</geneLocation>
<evidence type="ECO:0000313" key="1">
    <source>
        <dbReference type="EMBL" id="CCF00903.1"/>
    </source>
</evidence>
<dbReference type="PATRIC" id="fig|380.5.peg.5990"/>
<protein>
    <submittedName>
        <fullName evidence="1">Uncharacterized protein</fullName>
    </submittedName>
</protein>
<accession>G9AIM1</accession>
<gene>
    <name evidence="1" type="ordered locus">SFHH103_06444</name>
</gene>
<proteinExistence type="predicted"/>
<dbReference type="Proteomes" id="UP000007735">
    <property type="component" value="Plasmid pSfHH103e"/>
</dbReference>
<dbReference type="KEGG" id="sfh:SFHH103_06444"/>
<organism evidence="1 2">
    <name type="scientific">Sinorhizobium fredii (strain HH103)</name>
    <dbReference type="NCBI Taxonomy" id="1117943"/>
    <lineage>
        <taxon>Bacteria</taxon>
        <taxon>Pseudomonadati</taxon>
        <taxon>Pseudomonadota</taxon>
        <taxon>Alphaproteobacteria</taxon>
        <taxon>Hyphomicrobiales</taxon>
        <taxon>Rhizobiaceae</taxon>
        <taxon>Sinorhizobium/Ensifer group</taxon>
        <taxon>Sinorhizobium</taxon>
    </lineage>
</organism>
<dbReference type="EMBL" id="HE616899">
    <property type="protein sequence ID" value="CCF00903.1"/>
    <property type="molecule type" value="Genomic_DNA"/>
</dbReference>
<dbReference type="AlphaFoldDB" id="G9AIM1"/>
<sequence length="85" mass="8855">MPRCWLALPNGVALADDQSETPATGLAGLLSAPNRKELPKLTLSAGAALAAEPMQLKSGSYYKLTIEADGSRTSGDLQKVAITIE</sequence>
<keyword evidence="1" id="KW-0614">Plasmid</keyword>